<dbReference type="SUPFAM" id="SSF47874">
    <property type="entry name" value="Annexin"/>
    <property type="match status" value="1"/>
</dbReference>
<gene>
    <name evidence="4" type="ORF">DC041_0003870</name>
</gene>
<dbReference type="PROSITE" id="PS51897">
    <property type="entry name" value="ANNEXIN_2"/>
    <property type="match status" value="1"/>
</dbReference>
<evidence type="ECO:0008006" key="6">
    <source>
        <dbReference type="Google" id="ProtNLM"/>
    </source>
</evidence>
<proteinExistence type="inferred from homology"/>
<dbReference type="GO" id="GO:0012506">
    <property type="term" value="C:vesicle membrane"/>
    <property type="evidence" value="ECO:0007669"/>
    <property type="project" value="TreeGrafter"/>
</dbReference>
<dbReference type="Proteomes" id="UP000290809">
    <property type="component" value="Unassembled WGS sequence"/>
</dbReference>
<dbReference type="GO" id="GO:0005634">
    <property type="term" value="C:nucleus"/>
    <property type="evidence" value="ECO:0007669"/>
    <property type="project" value="TreeGrafter"/>
</dbReference>
<evidence type="ECO:0000313" key="5">
    <source>
        <dbReference type="Proteomes" id="UP000290809"/>
    </source>
</evidence>
<sequence>ISHQTGPSITFPDRISAENDAEQLHNACKLLLLQEEEPKKASQRTLETDIIKETKPPYEQLLVALLQGKRDEDPLELVEEAVRTRSTSRLINRSQVEKDVEDLYYAGEKRAGKGDSETFIKILTKRSKYHVKEIWDVYLSIDMNTLKSMYREYFGKPLIEAVREDTSGDFRKLLLALLGE</sequence>
<dbReference type="InterPro" id="IPR018502">
    <property type="entry name" value="Annexin_repeat"/>
</dbReference>
<dbReference type="GO" id="GO:0005886">
    <property type="term" value="C:plasma membrane"/>
    <property type="evidence" value="ECO:0007669"/>
    <property type="project" value="TreeGrafter"/>
</dbReference>
<dbReference type="GO" id="GO:0005509">
    <property type="term" value="F:calcium ion binding"/>
    <property type="evidence" value="ECO:0007669"/>
    <property type="project" value="InterPro"/>
</dbReference>
<dbReference type="SMR" id="A0A430QDN7"/>
<dbReference type="GO" id="GO:0005544">
    <property type="term" value="F:calcium-dependent phospholipid binding"/>
    <property type="evidence" value="ECO:0007669"/>
    <property type="project" value="InterPro"/>
</dbReference>
<dbReference type="Gene3D" id="1.10.220.10">
    <property type="entry name" value="Annexin"/>
    <property type="match status" value="2"/>
</dbReference>
<evidence type="ECO:0000256" key="3">
    <source>
        <dbReference type="ARBA" id="ARBA00023216"/>
    </source>
</evidence>
<dbReference type="AlphaFoldDB" id="A0A430QDN7"/>
<keyword evidence="5" id="KW-1185">Reference proteome</keyword>
<evidence type="ECO:0000256" key="1">
    <source>
        <dbReference type="ARBA" id="ARBA00007831"/>
    </source>
</evidence>
<dbReference type="GO" id="GO:0005737">
    <property type="term" value="C:cytoplasm"/>
    <property type="evidence" value="ECO:0007669"/>
    <property type="project" value="TreeGrafter"/>
</dbReference>
<dbReference type="STRING" id="6184.A0A430QDN7"/>
<evidence type="ECO:0000313" key="4">
    <source>
        <dbReference type="EMBL" id="RTG85839.1"/>
    </source>
</evidence>
<evidence type="ECO:0000256" key="2">
    <source>
        <dbReference type="ARBA" id="ARBA00022737"/>
    </source>
</evidence>
<keyword evidence="3" id="KW-0041">Annexin</keyword>
<dbReference type="EMBL" id="QMKO01001899">
    <property type="protein sequence ID" value="RTG85839.1"/>
    <property type="molecule type" value="Genomic_DNA"/>
</dbReference>
<dbReference type="InterPro" id="IPR037104">
    <property type="entry name" value="Annexin_sf"/>
</dbReference>
<reference evidence="4 5" key="1">
    <citation type="journal article" date="2019" name="PLoS Pathog.">
        <title>Genome sequence of the bovine parasite Schistosoma bovis Tanzania.</title>
        <authorList>
            <person name="Oey H."/>
            <person name="Zakrzewski M."/>
            <person name="Gobert G."/>
            <person name="Gravermann K."/>
            <person name="Stoye J."/>
            <person name="Jones M."/>
            <person name="Mcmanus D."/>
            <person name="Krause L."/>
        </authorList>
    </citation>
    <scope>NUCLEOTIDE SEQUENCE [LARGE SCALE GENOMIC DNA]</scope>
    <source>
        <strain evidence="4 5">TAN1997</strain>
    </source>
</reference>
<dbReference type="GO" id="GO:0001786">
    <property type="term" value="F:phosphatidylserine binding"/>
    <property type="evidence" value="ECO:0007669"/>
    <property type="project" value="TreeGrafter"/>
</dbReference>
<name>A0A430QDN7_SCHBO</name>
<dbReference type="SMART" id="SM00335">
    <property type="entry name" value="ANX"/>
    <property type="match status" value="1"/>
</dbReference>
<accession>A0A430QDN7</accession>
<comment type="caution">
    <text evidence="4">The sequence shown here is derived from an EMBL/GenBank/DDBJ whole genome shotgun (WGS) entry which is preliminary data.</text>
</comment>
<keyword evidence="2" id="KW-0677">Repeat</keyword>
<dbReference type="Pfam" id="PF00191">
    <property type="entry name" value="Annexin"/>
    <property type="match status" value="1"/>
</dbReference>
<dbReference type="PANTHER" id="PTHR10502:SF102">
    <property type="entry name" value="ANNEXIN B11"/>
    <property type="match status" value="1"/>
</dbReference>
<feature type="non-terminal residue" evidence="4">
    <location>
        <position position="1"/>
    </location>
</feature>
<protein>
    <recommendedName>
        <fullName evidence="6">Annexin</fullName>
    </recommendedName>
</protein>
<organism evidence="4 5">
    <name type="scientific">Schistosoma bovis</name>
    <name type="common">Blood fluke</name>
    <dbReference type="NCBI Taxonomy" id="6184"/>
    <lineage>
        <taxon>Eukaryota</taxon>
        <taxon>Metazoa</taxon>
        <taxon>Spiralia</taxon>
        <taxon>Lophotrochozoa</taxon>
        <taxon>Platyhelminthes</taxon>
        <taxon>Trematoda</taxon>
        <taxon>Digenea</taxon>
        <taxon>Strigeidida</taxon>
        <taxon>Schistosomatoidea</taxon>
        <taxon>Schistosomatidae</taxon>
        <taxon>Schistosoma</taxon>
    </lineage>
</organism>
<comment type="similarity">
    <text evidence="1">Belongs to the annexin family.</text>
</comment>
<dbReference type="PANTHER" id="PTHR10502">
    <property type="entry name" value="ANNEXIN"/>
    <property type="match status" value="1"/>
</dbReference>